<dbReference type="GO" id="GO:0034088">
    <property type="term" value="P:maintenance of mitotic sister chromatid cohesion"/>
    <property type="evidence" value="ECO:0007669"/>
    <property type="project" value="TreeGrafter"/>
</dbReference>
<dbReference type="RefSeq" id="XP_043042615.1">
    <property type="nucleotide sequence ID" value="XM_043189418.1"/>
</dbReference>
<dbReference type="PANTHER" id="PTHR13395">
    <property type="entry name" value="SISTER CHROMATID COHESION PROTEIN DCC1-RELATED"/>
    <property type="match status" value="1"/>
</dbReference>
<keyword evidence="2" id="KW-0235">DNA replication</keyword>
<proteinExistence type="inferred from homology"/>
<dbReference type="AlphaFoldDB" id="A0A9P7VZ74"/>
<comment type="caution">
    <text evidence="3">The sequence shown here is derived from an EMBL/GenBank/DDBJ whole genome shotgun (WGS) entry which is preliminary data.</text>
</comment>
<dbReference type="PANTHER" id="PTHR13395:SF6">
    <property type="entry name" value="SISTER CHROMATID COHESION PROTEIN DCC1"/>
    <property type="match status" value="1"/>
</dbReference>
<dbReference type="Proteomes" id="UP000812287">
    <property type="component" value="Unassembled WGS sequence"/>
</dbReference>
<dbReference type="GO" id="GO:0000775">
    <property type="term" value="C:chromosome, centromeric region"/>
    <property type="evidence" value="ECO:0007669"/>
    <property type="project" value="TreeGrafter"/>
</dbReference>
<evidence type="ECO:0000256" key="2">
    <source>
        <dbReference type="ARBA" id="ARBA00022705"/>
    </source>
</evidence>
<evidence type="ECO:0008006" key="5">
    <source>
        <dbReference type="Google" id="ProtNLM"/>
    </source>
</evidence>
<dbReference type="InterPro" id="IPR019128">
    <property type="entry name" value="Dcc1"/>
</dbReference>
<evidence type="ECO:0000256" key="1">
    <source>
        <dbReference type="ARBA" id="ARBA00007017"/>
    </source>
</evidence>
<dbReference type="EMBL" id="MU250528">
    <property type="protein sequence ID" value="KAG7449115.1"/>
    <property type="molecule type" value="Genomic_DNA"/>
</dbReference>
<name>A0A9P7VZ74_9AGAR</name>
<dbReference type="OrthoDB" id="276989at2759"/>
<sequence>MSECDLYFSTSSSTESGTFKLIELPSDLCKLIESAIESSNPPRFTVRGQTGEDAVLCTNDTTYTMRSVVLSNSVLVVTPPNASDLDLSDDSIVIRDQVNEILELAPTVPRLHKLLAMLRGNEYDEQSAEEDMDDDQEGNKRNQVMFEDARSVIQASDMELSRGLIDMHILIVNGELRPIAPGYLKTILEMILNLLVSHSLSHAATSVEILSSALADVHEVPRTVSTQVMGWFGEIRQGIWKMDVTSVVREVGLSILRPFKDNPIAEDDLLTTWKSVVGDAFESLVSVELLSGNYLTAPSRNDLFRYFPSSALPVEPAPRFADLFLSRSRWKAEDIEPFLADIAINSKERDKLLLKYARSINDSGTVWYTSRAQYNG</sequence>
<dbReference type="GO" id="GO:0031390">
    <property type="term" value="C:Ctf18 RFC-like complex"/>
    <property type="evidence" value="ECO:0007669"/>
    <property type="project" value="InterPro"/>
</dbReference>
<keyword evidence="4" id="KW-1185">Reference proteome</keyword>
<dbReference type="GO" id="GO:0006260">
    <property type="term" value="P:DNA replication"/>
    <property type="evidence" value="ECO:0007669"/>
    <property type="project" value="UniProtKB-KW"/>
</dbReference>
<accession>A0A9P7VZ74</accession>
<reference evidence="3" key="1">
    <citation type="submission" date="2020-11" db="EMBL/GenBank/DDBJ databases">
        <title>Adaptations for nitrogen fixation in a non-lichenized fungal sporocarp promotes dispersal by wood-feeding termites.</title>
        <authorList>
            <consortium name="DOE Joint Genome Institute"/>
            <person name="Koch R.A."/>
            <person name="Yoon G."/>
            <person name="Arayal U."/>
            <person name="Lail K."/>
            <person name="Amirebrahimi M."/>
            <person name="Labutti K."/>
            <person name="Lipzen A."/>
            <person name="Riley R."/>
            <person name="Barry K."/>
            <person name="Henrissat B."/>
            <person name="Grigoriev I.V."/>
            <person name="Herr J.R."/>
            <person name="Aime M.C."/>
        </authorList>
    </citation>
    <scope>NUCLEOTIDE SEQUENCE</scope>
    <source>
        <strain evidence="3">MCA 3950</strain>
    </source>
</reference>
<comment type="similarity">
    <text evidence="1">Belongs to the DCC1 family.</text>
</comment>
<dbReference type="GeneID" id="66111715"/>
<evidence type="ECO:0000313" key="3">
    <source>
        <dbReference type="EMBL" id="KAG7449115.1"/>
    </source>
</evidence>
<dbReference type="GO" id="GO:0000785">
    <property type="term" value="C:chromatin"/>
    <property type="evidence" value="ECO:0007669"/>
    <property type="project" value="TreeGrafter"/>
</dbReference>
<protein>
    <recommendedName>
        <fullName evidence="5">Sister chromatid cohesion protein DCC1</fullName>
    </recommendedName>
</protein>
<dbReference type="Pfam" id="PF09724">
    <property type="entry name" value="Dcc1"/>
    <property type="match status" value="1"/>
</dbReference>
<gene>
    <name evidence="3" type="ORF">BT62DRAFT_979176</name>
</gene>
<organism evidence="3 4">
    <name type="scientific">Guyanagaster necrorhizus</name>
    <dbReference type="NCBI Taxonomy" id="856835"/>
    <lineage>
        <taxon>Eukaryota</taxon>
        <taxon>Fungi</taxon>
        <taxon>Dikarya</taxon>
        <taxon>Basidiomycota</taxon>
        <taxon>Agaricomycotina</taxon>
        <taxon>Agaricomycetes</taxon>
        <taxon>Agaricomycetidae</taxon>
        <taxon>Agaricales</taxon>
        <taxon>Marasmiineae</taxon>
        <taxon>Physalacriaceae</taxon>
        <taxon>Guyanagaster</taxon>
    </lineage>
</organism>
<evidence type="ECO:0000313" key="4">
    <source>
        <dbReference type="Proteomes" id="UP000812287"/>
    </source>
</evidence>